<dbReference type="RefSeq" id="WP_121152261.1">
    <property type="nucleotide sequence ID" value="NZ_CP032829.1"/>
</dbReference>
<comment type="similarity">
    <text evidence="1">Belongs to the class A bacterial acid phosphatase family.</text>
</comment>
<feature type="domain" description="Phosphatidic acid phosphatase type 2/haloperoxidase" evidence="3">
    <location>
        <begin position="98"/>
        <end position="214"/>
    </location>
</feature>
<dbReference type="InterPro" id="IPR000326">
    <property type="entry name" value="PAP2/HPO"/>
</dbReference>
<dbReference type="Pfam" id="PF01569">
    <property type="entry name" value="PAP2"/>
    <property type="match status" value="1"/>
</dbReference>
<evidence type="ECO:0000256" key="2">
    <source>
        <dbReference type="SAM" id="SignalP"/>
    </source>
</evidence>
<evidence type="ECO:0000313" key="5">
    <source>
        <dbReference type="Proteomes" id="UP000276254"/>
    </source>
</evidence>
<keyword evidence="2" id="KW-0732">Signal</keyword>
<accession>A0A494TIJ6</accession>
<dbReference type="InterPro" id="IPR001011">
    <property type="entry name" value="Acid_Pase_classA_bac"/>
</dbReference>
<dbReference type="EC" id="3.1.3.2" evidence="1"/>
<evidence type="ECO:0000256" key="1">
    <source>
        <dbReference type="PIRNR" id="PIRNR000897"/>
    </source>
</evidence>
<organism evidence="4 5">
    <name type="scientific">Sphingomonas paeninsulae</name>
    <dbReference type="NCBI Taxonomy" id="2319844"/>
    <lineage>
        <taxon>Bacteria</taxon>
        <taxon>Pseudomonadati</taxon>
        <taxon>Pseudomonadota</taxon>
        <taxon>Alphaproteobacteria</taxon>
        <taxon>Sphingomonadales</taxon>
        <taxon>Sphingomonadaceae</taxon>
        <taxon>Sphingomonas</taxon>
    </lineage>
</organism>
<dbReference type="PRINTS" id="PR00483">
    <property type="entry name" value="BACPHPHTASE"/>
</dbReference>
<dbReference type="GO" id="GO:0003993">
    <property type="term" value="F:acid phosphatase activity"/>
    <property type="evidence" value="ECO:0007669"/>
    <property type="project" value="UniProtKB-EC"/>
</dbReference>
<dbReference type="GO" id="GO:0030288">
    <property type="term" value="C:outer membrane-bounded periplasmic space"/>
    <property type="evidence" value="ECO:0007669"/>
    <property type="project" value="InterPro"/>
</dbReference>
<dbReference type="PIRSF" id="PIRSF000897">
    <property type="entry name" value="Acid_Ptase_ClsA"/>
    <property type="match status" value="1"/>
</dbReference>
<dbReference type="InterPro" id="IPR036938">
    <property type="entry name" value="PAP2/HPO_sf"/>
</dbReference>
<dbReference type="KEGG" id="spha:D3Y57_06190"/>
<evidence type="ECO:0000313" key="4">
    <source>
        <dbReference type="EMBL" id="AYJ85636.1"/>
    </source>
</evidence>
<dbReference type="EMBL" id="CP032829">
    <property type="protein sequence ID" value="AYJ85636.1"/>
    <property type="molecule type" value="Genomic_DNA"/>
</dbReference>
<gene>
    <name evidence="4" type="ORF">D3Y57_06190</name>
</gene>
<keyword evidence="5" id="KW-1185">Reference proteome</keyword>
<name>A0A494TIJ6_SPHPE</name>
<feature type="chain" id="PRO_5019821747" description="Acid phosphatase" evidence="2">
    <location>
        <begin position="24"/>
        <end position="238"/>
    </location>
</feature>
<dbReference type="Proteomes" id="UP000276254">
    <property type="component" value="Chromosome"/>
</dbReference>
<sequence length="238" mass="25484">MTPSKYLATLAGTALMLGGGAHAAQKETLHYLTSADVEPVMILPKPFAPGSDGENAELAELHRIIASASAARMAQAKWDDAHEDPALFDDVLGVKLEVMPATWALLSEVQEEGEVAADVSKNYFDRARPWATDSTLANCDAGKNANPRRSYPSGHSTLSYSVGFVLARLVPEKADVILSRAADYAMSRQVCGVHYPSDTEASHVLATIIGTKLLANPSFVAKMAAARSELRAAHLTHW</sequence>
<dbReference type="SUPFAM" id="SSF48317">
    <property type="entry name" value="Acid phosphatase/Vanadium-dependent haloperoxidase"/>
    <property type="match status" value="1"/>
</dbReference>
<feature type="signal peptide" evidence="2">
    <location>
        <begin position="1"/>
        <end position="23"/>
    </location>
</feature>
<dbReference type="OrthoDB" id="9805301at2"/>
<dbReference type="Gene3D" id="1.20.144.10">
    <property type="entry name" value="Phosphatidic acid phosphatase type 2/haloperoxidase"/>
    <property type="match status" value="1"/>
</dbReference>
<dbReference type="SMART" id="SM00014">
    <property type="entry name" value="acidPPc"/>
    <property type="match status" value="1"/>
</dbReference>
<keyword evidence="1" id="KW-0378">Hydrolase</keyword>
<reference evidence="4 5" key="1">
    <citation type="submission" date="2018-09" db="EMBL/GenBank/DDBJ databases">
        <title>Sphingomonas peninsula sp. nov., isolated from fildes peninsula, Antarctic soil.</title>
        <authorList>
            <person name="Yingchao G."/>
        </authorList>
    </citation>
    <scope>NUCLEOTIDE SEQUENCE [LARGE SCALE GENOMIC DNA]</scope>
    <source>
        <strain evidence="4 5">YZ-8</strain>
    </source>
</reference>
<comment type="catalytic activity">
    <reaction evidence="1">
        <text>a phosphate monoester + H2O = an alcohol + phosphate</text>
        <dbReference type="Rhea" id="RHEA:15017"/>
        <dbReference type="ChEBI" id="CHEBI:15377"/>
        <dbReference type="ChEBI" id="CHEBI:30879"/>
        <dbReference type="ChEBI" id="CHEBI:43474"/>
        <dbReference type="ChEBI" id="CHEBI:67140"/>
        <dbReference type="EC" id="3.1.3.2"/>
    </reaction>
</comment>
<dbReference type="AlphaFoldDB" id="A0A494TIJ6"/>
<proteinExistence type="inferred from homology"/>
<protein>
    <recommendedName>
        <fullName evidence="1">Acid phosphatase</fullName>
        <ecNumber evidence="1">3.1.3.2</ecNumber>
    </recommendedName>
</protein>
<evidence type="ECO:0000259" key="3">
    <source>
        <dbReference type="SMART" id="SM00014"/>
    </source>
</evidence>